<feature type="region of interest" description="Disordered" evidence="1">
    <location>
        <begin position="260"/>
        <end position="301"/>
    </location>
</feature>
<feature type="compositionally biased region" description="Basic and acidic residues" evidence="1">
    <location>
        <begin position="30"/>
        <end position="45"/>
    </location>
</feature>
<dbReference type="OrthoDB" id="5325276at2759"/>
<comment type="caution">
    <text evidence="2">The sequence shown here is derived from an EMBL/GenBank/DDBJ whole genome shotgun (WGS) entry which is preliminary data.</text>
</comment>
<gene>
    <name evidence="2" type="ORF">BDV95DRAFT_608618</name>
</gene>
<feature type="compositionally biased region" description="Low complexity" evidence="1">
    <location>
        <begin position="202"/>
        <end position="216"/>
    </location>
</feature>
<feature type="region of interest" description="Disordered" evidence="1">
    <location>
        <begin position="233"/>
        <end position="252"/>
    </location>
</feature>
<feature type="region of interest" description="Disordered" evidence="1">
    <location>
        <begin position="1"/>
        <end position="89"/>
    </location>
</feature>
<keyword evidence="3" id="KW-1185">Reference proteome</keyword>
<dbReference type="EMBL" id="JAADJZ010000015">
    <property type="protein sequence ID" value="KAF2869793.1"/>
    <property type="molecule type" value="Genomic_DNA"/>
</dbReference>
<evidence type="ECO:0000256" key="1">
    <source>
        <dbReference type="SAM" id="MobiDB-lite"/>
    </source>
</evidence>
<protein>
    <submittedName>
        <fullName evidence="2">Uncharacterized protein</fullName>
    </submittedName>
</protein>
<feature type="region of interest" description="Disordered" evidence="1">
    <location>
        <begin position="488"/>
        <end position="528"/>
    </location>
</feature>
<dbReference type="AlphaFoldDB" id="A0A7C8I890"/>
<reference evidence="2 3" key="1">
    <citation type="submission" date="2020-01" db="EMBL/GenBank/DDBJ databases">
        <authorList>
            <consortium name="DOE Joint Genome Institute"/>
            <person name="Haridas S."/>
            <person name="Albert R."/>
            <person name="Binder M."/>
            <person name="Bloem J."/>
            <person name="Labutti K."/>
            <person name="Salamov A."/>
            <person name="Andreopoulos B."/>
            <person name="Baker S.E."/>
            <person name="Barry K."/>
            <person name="Bills G."/>
            <person name="Bluhm B.H."/>
            <person name="Cannon C."/>
            <person name="Castanera R."/>
            <person name="Culley D.E."/>
            <person name="Daum C."/>
            <person name="Ezra D."/>
            <person name="Gonzalez J.B."/>
            <person name="Henrissat B."/>
            <person name="Kuo A."/>
            <person name="Liang C."/>
            <person name="Lipzen A."/>
            <person name="Lutzoni F."/>
            <person name="Magnuson J."/>
            <person name="Mondo S."/>
            <person name="Nolan M."/>
            <person name="Ohm R."/>
            <person name="Pangilinan J."/>
            <person name="Park H.-J.H."/>
            <person name="Ramirez L."/>
            <person name="Alfaro M."/>
            <person name="Sun H."/>
            <person name="Tritt A."/>
            <person name="Yoshinaga Y."/>
            <person name="Zwiers L.-H.L."/>
            <person name="Turgeon B.G."/>
            <person name="Goodwin S.B."/>
            <person name="Spatafora J.W."/>
            <person name="Crous P.W."/>
            <person name="Grigoriev I.V."/>
        </authorList>
    </citation>
    <scope>NUCLEOTIDE SEQUENCE [LARGE SCALE GENOMIC DNA]</scope>
    <source>
        <strain evidence="2 3">CBS 611.86</strain>
    </source>
</reference>
<feature type="compositionally biased region" description="Low complexity" evidence="1">
    <location>
        <begin position="171"/>
        <end position="180"/>
    </location>
</feature>
<accession>A0A7C8I890</accession>
<organism evidence="2 3">
    <name type="scientific">Massariosphaeria phaeospora</name>
    <dbReference type="NCBI Taxonomy" id="100035"/>
    <lineage>
        <taxon>Eukaryota</taxon>
        <taxon>Fungi</taxon>
        <taxon>Dikarya</taxon>
        <taxon>Ascomycota</taxon>
        <taxon>Pezizomycotina</taxon>
        <taxon>Dothideomycetes</taxon>
        <taxon>Pleosporomycetidae</taxon>
        <taxon>Pleosporales</taxon>
        <taxon>Pleosporales incertae sedis</taxon>
        <taxon>Massariosphaeria</taxon>
    </lineage>
</organism>
<dbReference type="Proteomes" id="UP000481861">
    <property type="component" value="Unassembled WGS sequence"/>
</dbReference>
<proteinExistence type="predicted"/>
<evidence type="ECO:0000313" key="2">
    <source>
        <dbReference type="EMBL" id="KAF2869793.1"/>
    </source>
</evidence>
<feature type="region of interest" description="Disordered" evidence="1">
    <location>
        <begin position="171"/>
        <end position="216"/>
    </location>
</feature>
<evidence type="ECO:0000313" key="3">
    <source>
        <dbReference type="Proteomes" id="UP000481861"/>
    </source>
</evidence>
<sequence length="528" mass="58114">MHRKLKAIFHRQNPGGRELSPSPPTGHNRRTSEPKPDTAENHKETANSTNQHRRGVSDPVNAVSTDKVGPAAIDFAEPPSDSADPTIAANAVSKNETGPAAIDYAEPPSASVDPTIADDYRAYMPVLSQDDNSNDSRHQTLGGDRRLLDPAAVLKHSEDIADRNILKSNSTNVSTRTNSVDQGDLQSSEAARDSSTRTNSLAAVSSGRSGHSSIASMDKSAVNKAALRDRILPAIDDDEHNSPNQGRADWPIRVARDERKFGHRKQDQLSSPTDNNADMRPSRIPDSATPLRGSGTDGANDEHLASQLRGLVNLEDTVDVDRTVRWAPAVTHEVVKPVVRHVEQKHIYRTVHHYDVYHRMQPVYDTEILPARHFIRDPHTNDLVEVSEEVIKEQIPECTGINQAWALGLKDKPTSAASDSHIRLTAPEVVTDKTYPTGKGYDRRETTILHPPTLEDMSKYKGPVMAIHFNPDGSVIDRGPRPVDDLEYVPEAQPMVLKGPKEPMSDSSNLKAIPEERVPPRQSSRYNA</sequence>
<name>A0A7C8I890_9PLEO</name>